<dbReference type="InterPro" id="IPR000847">
    <property type="entry name" value="LysR_HTH_N"/>
</dbReference>
<dbReference type="InterPro" id="IPR058163">
    <property type="entry name" value="LysR-type_TF_proteobact-type"/>
</dbReference>
<evidence type="ECO:0000256" key="1">
    <source>
        <dbReference type="ARBA" id="ARBA00009437"/>
    </source>
</evidence>
<dbReference type="InterPro" id="IPR036390">
    <property type="entry name" value="WH_DNA-bd_sf"/>
</dbReference>
<dbReference type="SUPFAM" id="SSF53850">
    <property type="entry name" value="Periplasmic binding protein-like II"/>
    <property type="match status" value="1"/>
</dbReference>
<organism evidence="3 4">
    <name type="scientific">Tepidicaulis marinus</name>
    <dbReference type="NCBI Taxonomy" id="1333998"/>
    <lineage>
        <taxon>Bacteria</taxon>
        <taxon>Pseudomonadati</taxon>
        <taxon>Pseudomonadota</taxon>
        <taxon>Alphaproteobacteria</taxon>
        <taxon>Hyphomicrobiales</taxon>
        <taxon>Parvibaculaceae</taxon>
        <taxon>Tepidicaulis</taxon>
    </lineage>
</organism>
<evidence type="ECO:0000313" key="4">
    <source>
        <dbReference type="Proteomes" id="UP000028702"/>
    </source>
</evidence>
<feature type="domain" description="HTH lysR-type" evidence="2">
    <location>
        <begin position="1"/>
        <end position="58"/>
    </location>
</feature>
<dbReference type="GO" id="GO:0003700">
    <property type="term" value="F:DNA-binding transcription factor activity"/>
    <property type="evidence" value="ECO:0007669"/>
    <property type="project" value="InterPro"/>
</dbReference>
<dbReference type="Gene3D" id="3.40.190.10">
    <property type="entry name" value="Periplasmic binding protein-like II"/>
    <property type="match status" value="1"/>
</dbReference>
<dbReference type="PANTHER" id="PTHR30537:SF3">
    <property type="entry name" value="TRANSCRIPTIONAL REGULATORY PROTEIN"/>
    <property type="match status" value="1"/>
</dbReference>
<dbReference type="Gene3D" id="1.10.10.10">
    <property type="entry name" value="Winged helix-like DNA-binding domain superfamily/Winged helix DNA-binding domain"/>
    <property type="match status" value="1"/>
</dbReference>
<dbReference type="GO" id="GO:0043565">
    <property type="term" value="F:sequence-specific DNA binding"/>
    <property type="evidence" value="ECO:0007669"/>
    <property type="project" value="TreeGrafter"/>
</dbReference>
<comment type="similarity">
    <text evidence="1">Belongs to the LysR transcriptional regulatory family.</text>
</comment>
<evidence type="ECO:0000259" key="2">
    <source>
        <dbReference type="PROSITE" id="PS50931"/>
    </source>
</evidence>
<comment type="caution">
    <text evidence="3">The sequence shown here is derived from an EMBL/GenBank/DDBJ whole genome shotgun (WGS) entry which is preliminary data.</text>
</comment>
<dbReference type="STRING" id="1333998.M2A_1684"/>
<dbReference type="GO" id="GO:0006351">
    <property type="term" value="P:DNA-templated transcription"/>
    <property type="evidence" value="ECO:0007669"/>
    <property type="project" value="TreeGrafter"/>
</dbReference>
<keyword evidence="4" id="KW-1185">Reference proteome</keyword>
<sequence>MDWDLVRFFRAVTTRPQLGPAADALGVSPATVSRKIAELERQLGRELFTRERGGYKLTEFGEEVAHQLESPATSLEDSLLRLRFTGDKRRALVRVNTIESLATFWMPPRLKEMQGPEGDIDLDIRTDFELIDPRYGDADVAVRMGTRGTEPLIGRPAGRFAFAIFKAPGTEQTIRYVGRMAGTPVGRWADANLPTGKPVLQCDSVTAAVNIMESQGGTTVLPAFIGREKGWELTMAGRHVVSDIMVLRKRIGKKQDPRTKVYDSLLRLLRGYDFCTPVKPPRKS</sequence>
<evidence type="ECO:0000313" key="3">
    <source>
        <dbReference type="EMBL" id="GAK45185.1"/>
    </source>
</evidence>
<dbReference type="InterPro" id="IPR036388">
    <property type="entry name" value="WH-like_DNA-bd_sf"/>
</dbReference>
<dbReference type="eggNOG" id="COG0583">
    <property type="taxonomic scope" value="Bacteria"/>
</dbReference>
<gene>
    <name evidence="3" type="ORF">M2A_1684</name>
</gene>
<accession>A0A081BAW7</accession>
<dbReference type="AlphaFoldDB" id="A0A081BAW7"/>
<dbReference type="EMBL" id="BBIO01000007">
    <property type="protein sequence ID" value="GAK45185.1"/>
    <property type="molecule type" value="Genomic_DNA"/>
</dbReference>
<proteinExistence type="inferred from homology"/>
<dbReference type="Proteomes" id="UP000028702">
    <property type="component" value="Unassembled WGS sequence"/>
</dbReference>
<protein>
    <submittedName>
        <fullName evidence="3">Transcriptional regulator, LysR family protein</fullName>
    </submittedName>
</protein>
<dbReference type="PANTHER" id="PTHR30537">
    <property type="entry name" value="HTH-TYPE TRANSCRIPTIONAL REGULATOR"/>
    <property type="match status" value="1"/>
</dbReference>
<reference evidence="3 4" key="1">
    <citation type="submission" date="2014-07" db="EMBL/GenBank/DDBJ databases">
        <title>Tepidicaulis marinum gen. nov., sp. nov., a novel marine bacterium denitrifying nitrate to nitrous oxide strictly under microaerobic conditions.</title>
        <authorList>
            <person name="Takeuchi M."/>
            <person name="Yamagishi T."/>
            <person name="Kamagata Y."/>
            <person name="Oshima K."/>
            <person name="Hattori M."/>
            <person name="Katayama T."/>
            <person name="Hanada S."/>
            <person name="Tamaki H."/>
            <person name="Marumo K."/>
            <person name="Maeda H."/>
            <person name="Nedachi M."/>
            <person name="Iwasaki W."/>
            <person name="Suwa Y."/>
            <person name="Sakata S."/>
        </authorList>
    </citation>
    <scope>NUCLEOTIDE SEQUENCE [LARGE SCALE GENOMIC DNA]</scope>
    <source>
        <strain evidence="3 4">MA2</strain>
    </source>
</reference>
<dbReference type="RefSeq" id="WP_045445714.1">
    <property type="nucleotide sequence ID" value="NZ_BBIO01000007.1"/>
</dbReference>
<name>A0A081BAW7_9HYPH</name>
<dbReference type="Pfam" id="PF00126">
    <property type="entry name" value="HTH_1"/>
    <property type="match status" value="1"/>
</dbReference>
<dbReference type="PROSITE" id="PS50931">
    <property type="entry name" value="HTH_LYSR"/>
    <property type="match status" value="1"/>
</dbReference>
<dbReference type="SUPFAM" id="SSF46785">
    <property type="entry name" value="Winged helix' DNA-binding domain"/>
    <property type="match status" value="1"/>
</dbReference>